<dbReference type="Pfam" id="PF15894">
    <property type="entry name" value="SgrT"/>
    <property type="match status" value="1"/>
</dbReference>
<proteinExistence type="predicted"/>
<evidence type="ECO:0000313" key="2">
    <source>
        <dbReference type="Proteomes" id="UP000296159"/>
    </source>
</evidence>
<dbReference type="EMBL" id="QDKH01000008">
    <property type="protein sequence ID" value="PWC16845.1"/>
    <property type="molecule type" value="Genomic_DNA"/>
</dbReference>
<gene>
    <name evidence="1" type="ORF">DDT56_08885</name>
</gene>
<dbReference type="GO" id="GO:0046325">
    <property type="term" value="P:negative regulation of D-glucose import"/>
    <property type="evidence" value="ECO:0007669"/>
    <property type="project" value="InterPro"/>
</dbReference>
<sequence length="54" mass="6734">MTIPMLYRFYQTYLSTCRAKWLCWLSAQQRMALLQQATQWQIAEMSEEEYRHWI</sequence>
<reference evidence="1 2" key="1">
    <citation type="submission" date="2018-04" db="EMBL/GenBank/DDBJ databases">
        <title>Brenneria corticis sp.nov.</title>
        <authorList>
            <person name="Li Y."/>
        </authorList>
    </citation>
    <scope>NUCLEOTIDE SEQUENCE [LARGE SCALE GENOMIC DNA]</scope>
    <source>
        <strain evidence="1 2">CFCC 11842</strain>
    </source>
</reference>
<protein>
    <submittedName>
        <fullName evidence="1">Glucose uptake inhibitor SgrT</fullName>
    </submittedName>
</protein>
<comment type="caution">
    <text evidence="1">The sequence shown here is derived from an EMBL/GenBank/DDBJ whole genome shotgun (WGS) entry which is preliminary data.</text>
</comment>
<dbReference type="InterPro" id="IPR031767">
    <property type="entry name" value="SgrT"/>
</dbReference>
<evidence type="ECO:0000313" key="1">
    <source>
        <dbReference type="EMBL" id="PWC16845.1"/>
    </source>
</evidence>
<accession>A0A2U1U5B4</accession>
<organism evidence="1 2">
    <name type="scientific">Brenneria corticis</name>
    <dbReference type="NCBI Taxonomy" id="2173106"/>
    <lineage>
        <taxon>Bacteria</taxon>
        <taxon>Pseudomonadati</taxon>
        <taxon>Pseudomonadota</taxon>
        <taxon>Gammaproteobacteria</taxon>
        <taxon>Enterobacterales</taxon>
        <taxon>Pectobacteriaceae</taxon>
        <taxon>Brenneria</taxon>
    </lineage>
</organism>
<keyword evidence="2" id="KW-1185">Reference proteome</keyword>
<name>A0A2U1U5B4_9GAMM</name>
<dbReference type="Proteomes" id="UP000296159">
    <property type="component" value="Unassembled WGS sequence"/>
</dbReference>
<dbReference type="AlphaFoldDB" id="A0A2U1U5B4"/>
<dbReference type="RefSeq" id="WP_136166090.1">
    <property type="nucleotide sequence ID" value="NZ_KZ819076.1"/>
</dbReference>